<reference evidence="1" key="1">
    <citation type="submission" date="2015-03" db="EMBL/GenBank/DDBJ databases">
        <title>MIGS Cultured Bacterial/Archaeal sample from Brevibacillus laterosporus.</title>
        <authorList>
            <person name="Zeng D."/>
            <person name="Zhu L."/>
            <person name="Dong G."/>
            <person name="Ye W."/>
            <person name="Ren D."/>
            <person name="Wu L."/>
            <person name="Xu J."/>
            <person name="Li G."/>
            <person name="Guo L."/>
        </authorList>
    </citation>
    <scope>NUCLEOTIDE SEQUENCE</scope>
    <source>
        <strain evidence="1">B9</strain>
    </source>
</reference>
<accession>A0A0F7BZ86</accession>
<sequence length="84" mass="9671">MKETLCKLDTIGLVGMQGSDFWESLLNRFFIKICMSVLSEDVTHCLHGIGSPKKFVILGRGNKTQPLDLFISYRYEKCEQNKRN</sequence>
<name>A0A0F7BZ86_BRELA</name>
<proteinExistence type="predicted"/>
<organism evidence="1">
    <name type="scientific">Brevibacillus laterosporus</name>
    <name type="common">Bacillus laterosporus</name>
    <dbReference type="NCBI Taxonomy" id="1465"/>
    <lineage>
        <taxon>Bacteria</taxon>
        <taxon>Bacillati</taxon>
        <taxon>Bacillota</taxon>
        <taxon>Bacilli</taxon>
        <taxon>Bacillales</taxon>
        <taxon>Paenibacillaceae</taxon>
        <taxon>Brevibacillus</taxon>
    </lineage>
</organism>
<protein>
    <submittedName>
        <fullName evidence="1">Uncharacterized protein</fullName>
    </submittedName>
</protein>
<gene>
    <name evidence="1" type="ORF">EX87_05200</name>
</gene>
<dbReference type="EMBL" id="CP011074">
    <property type="protein sequence ID" value="AKF93113.1"/>
    <property type="molecule type" value="Genomic_DNA"/>
</dbReference>
<evidence type="ECO:0000313" key="1">
    <source>
        <dbReference type="EMBL" id="AKF93113.1"/>
    </source>
</evidence>
<dbReference type="AlphaFoldDB" id="A0A0F7BZ86"/>